<sequence length="222" mass="24094">MSATILASTEAEVGGLTGWFVDLMESIGGPGAGLAIFVENVFPPLPSELFLPLAGFTAAQGKMSLLSALVWTTLGSVLGAILLYYIGATIGRERIRAIAGKLPLVNVSDLDKTEAWFAKHGTKAVFLGRMLPIFRSLISVPAGIERMPIVTFTVLTTLGSAIWNTALVMAGYKLGDNWHRVEDYAGVMQKFVIAGVLIFLVWFVWTRVQRRRRSKNSGAHAR</sequence>
<dbReference type="InterPro" id="IPR051311">
    <property type="entry name" value="DedA_domain"/>
</dbReference>
<name>A0ABQ2TMI8_STRBA</name>
<evidence type="ECO:0000256" key="3">
    <source>
        <dbReference type="ARBA" id="ARBA00022475"/>
    </source>
</evidence>
<keyword evidence="3" id="KW-1003">Cell membrane</keyword>
<evidence type="ECO:0000256" key="4">
    <source>
        <dbReference type="ARBA" id="ARBA00022692"/>
    </source>
</evidence>
<dbReference type="PANTHER" id="PTHR42709">
    <property type="entry name" value="ALKALINE PHOSPHATASE LIKE PROTEIN"/>
    <property type="match status" value="1"/>
</dbReference>
<organism evidence="9 10">
    <name type="scientific">Streptomyces badius</name>
    <dbReference type="NCBI Taxonomy" id="1941"/>
    <lineage>
        <taxon>Bacteria</taxon>
        <taxon>Bacillati</taxon>
        <taxon>Actinomycetota</taxon>
        <taxon>Actinomycetes</taxon>
        <taxon>Kitasatosporales</taxon>
        <taxon>Streptomycetaceae</taxon>
        <taxon>Streptomyces</taxon>
    </lineage>
</organism>
<keyword evidence="6 7" id="KW-0472">Membrane</keyword>
<evidence type="ECO:0000313" key="10">
    <source>
        <dbReference type="Proteomes" id="UP000659767"/>
    </source>
</evidence>
<protein>
    <recommendedName>
        <fullName evidence="8">VTT domain-containing protein</fullName>
    </recommendedName>
</protein>
<dbReference type="RefSeq" id="WP_069737019.1">
    <property type="nucleotide sequence ID" value="NZ_BMSZ01000022.1"/>
</dbReference>
<feature type="domain" description="VTT" evidence="8">
    <location>
        <begin position="45"/>
        <end position="172"/>
    </location>
</feature>
<proteinExistence type="inferred from homology"/>
<evidence type="ECO:0000256" key="7">
    <source>
        <dbReference type="SAM" id="Phobius"/>
    </source>
</evidence>
<evidence type="ECO:0000256" key="6">
    <source>
        <dbReference type="ARBA" id="ARBA00023136"/>
    </source>
</evidence>
<comment type="similarity">
    <text evidence="2">Belongs to the DedA family.</text>
</comment>
<dbReference type="Proteomes" id="UP000659767">
    <property type="component" value="Unassembled WGS sequence"/>
</dbReference>
<dbReference type="Pfam" id="PF09335">
    <property type="entry name" value="VTT_dom"/>
    <property type="match status" value="1"/>
</dbReference>
<feature type="transmembrane region" description="Helical" evidence="7">
    <location>
        <begin position="149"/>
        <end position="172"/>
    </location>
</feature>
<comment type="subcellular location">
    <subcellularLocation>
        <location evidence="1">Cell membrane</location>
        <topology evidence="1">Multi-pass membrane protein</topology>
    </subcellularLocation>
</comment>
<evidence type="ECO:0000256" key="1">
    <source>
        <dbReference type="ARBA" id="ARBA00004651"/>
    </source>
</evidence>
<keyword evidence="10" id="KW-1185">Reference proteome</keyword>
<accession>A0ABQ2TMI8</accession>
<feature type="transmembrane region" description="Helical" evidence="7">
    <location>
        <begin position="65"/>
        <end position="86"/>
    </location>
</feature>
<keyword evidence="4 7" id="KW-0812">Transmembrane</keyword>
<evidence type="ECO:0000259" key="8">
    <source>
        <dbReference type="Pfam" id="PF09335"/>
    </source>
</evidence>
<dbReference type="EMBL" id="BMSZ01000022">
    <property type="protein sequence ID" value="GGS78348.1"/>
    <property type="molecule type" value="Genomic_DNA"/>
</dbReference>
<keyword evidence="5 7" id="KW-1133">Transmembrane helix</keyword>
<evidence type="ECO:0000313" key="9">
    <source>
        <dbReference type="EMBL" id="GGS78348.1"/>
    </source>
</evidence>
<reference evidence="10" key="1">
    <citation type="journal article" date="2019" name="Int. J. Syst. Evol. Microbiol.">
        <title>The Global Catalogue of Microorganisms (GCM) 10K type strain sequencing project: providing services to taxonomists for standard genome sequencing and annotation.</title>
        <authorList>
            <consortium name="The Broad Institute Genomics Platform"/>
            <consortium name="The Broad Institute Genome Sequencing Center for Infectious Disease"/>
            <person name="Wu L."/>
            <person name="Ma J."/>
        </authorList>
    </citation>
    <scope>NUCLEOTIDE SEQUENCE [LARGE SCALE GENOMIC DNA]</scope>
    <source>
        <strain evidence="10">JCM 4350</strain>
    </source>
</reference>
<evidence type="ECO:0000256" key="5">
    <source>
        <dbReference type="ARBA" id="ARBA00022989"/>
    </source>
</evidence>
<dbReference type="InterPro" id="IPR032816">
    <property type="entry name" value="VTT_dom"/>
</dbReference>
<feature type="transmembrane region" description="Helical" evidence="7">
    <location>
        <begin position="184"/>
        <end position="205"/>
    </location>
</feature>
<gene>
    <name evidence="9" type="ORF">GCM10010253_61540</name>
</gene>
<evidence type="ECO:0000256" key="2">
    <source>
        <dbReference type="ARBA" id="ARBA00010792"/>
    </source>
</evidence>
<dbReference type="PANTHER" id="PTHR42709:SF6">
    <property type="entry name" value="UNDECAPRENYL PHOSPHATE TRANSPORTER A"/>
    <property type="match status" value="1"/>
</dbReference>
<comment type="caution">
    <text evidence="9">The sequence shown here is derived from an EMBL/GenBank/DDBJ whole genome shotgun (WGS) entry which is preliminary data.</text>
</comment>